<gene>
    <name evidence="2" type="ORF">LAZ67_16002723</name>
</gene>
<reference evidence="2 3" key="1">
    <citation type="submission" date="2022-01" db="EMBL/GenBank/DDBJ databases">
        <title>A chromosomal length assembly of Cordylochernes scorpioides.</title>
        <authorList>
            <person name="Zeh D."/>
            <person name="Zeh J."/>
        </authorList>
    </citation>
    <scope>NUCLEOTIDE SEQUENCE [LARGE SCALE GENOMIC DNA]</scope>
    <source>
        <strain evidence="2">IN4F17</strain>
        <tissue evidence="2">Whole Body</tissue>
    </source>
</reference>
<dbReference type="Proteomes" id="UP001235939">
    <property type="component" value="Chromosome 16"/>
</dbReference>
<sequence>MRLSDDVDKSGSTTEGCNVRTAAVDQGTQQEDRAIVRTAVAAPTLSTIQQLADRYDTYPSHPYTDMSDYSGVGSDQLGIALNGDIVFSDESRFLLCPDDLRKRVWRRLGQRVDPGLTLEHHTGPKQGVMVWGAILVDNRTLLVVIPGTLTAQRELACKVEEGGTPEMEHRDTTTIEEIQENALEQMTGDLTDKDEGGLRPGTILSRNHQERP</sequence>
<organism evidence="2 3">
    <name type="scientific">Cordylochernes scorpioides</name>
    <dbReference type="NCBI Taxonomy" id="51811"/>
    <lineage>
        <taxon>Eukaryota</taxon>
        <taxon>Metazoa</taxon>
        <taxon>Ecdysozoa</taxon>
        <taxon>Arthropoda</taxon>
        <taxon>Chelicerata</taxon>
        <taxon>Arachnida</taxon>
        <taxon>Pseudoscorpiones</taxon>
        <taxon>Cheliferoidea</taxon>
        <taxon>Chernetidae</taxon>
        <taxon>Cordylochernes</taxon>
    </lineage>
</organism>
<evidence type="ECO:0000313" key="3">
    <source>
        <dbReference type="Proteomes" id="UP001235939"/>
    </source>
</evidence>
<evidence type="ECO:0000313" key="2">
    <source>
        <dbReference type="EMBL" id="UYV78780.1"/>
    </source>
</evidence>
<keyword evidence="3" id="KW-1185">Reference proteome</keyword>
<dbReference type="Gene3D" id="3.30.420.10">
    <property type="entry name" value="Ribonuclease H-like superfamily/Ribonuclease H"/>
    <property type="match status" value="1"/>
</dbReference>
<dbReference type="EMBL" id="CP092878">
    <property type="protein sequence ID" value="UYV78780.1"/>
    <property type="molecule type" value="Genomic_DNA"/>
</dbReference>
<name>A0ABY6LH09_9ARAC</name>
<proteinExistence type="predicted"/>
<dbReference type="InterPro" id="IPR036397">
    <property type="entry name" value="RNaseH_sf"/>
</dbReference>
<feature type="region of interest" description="Disordered" evidence="1">
    <location>
        <begin position="187"/>
        <end position="212"/>
    </location>
</feature>
<evidence type="ECO:0000256" key="1">
    <source>
        <dbReference type="SAM" id="MobiDB-lite"/>
    </source>
</evidence>
<accession>A0ABY6LH09</accession>
<protein>
    <submittedName>
        <fullName evidence="2">Uncharacterized protein</fullName>
    </submittedName>
</protein>